<evidence type="ECO:0000313" key="2">
    <source>
        <dbReference type="EMBL" id="MCG2461577.1"/>
    </source>
</evidence>
<evidence type="ECO:0000313" key="3">
    <source>
        <dbReference type="Proteomes" id="UP001200642"/>
    </source>
</evidence>
<dbReference type="PANTHER" id="PTHR30383:SF5">
    <property type="entry name" value="SGNH HYDROLASE-TYPE ESTERASE DOMAIN-CONTAINING PROTEIN"/>
    <property type="match status" value="1"/>
</dbReference>
<dbReference type="GO" id="GO:0006629">
    <property type="term" value="P:lipid metabolic process"/>
    <property type="evidence" value="ECO:0007669"/>
    <property type="project" value="InterPro"/>
</dbReference>
<dbReference type="EMBL" id="JAIRBC010000017">
    <property type="protein sequence ID" value="MCG2461577.1"/>
    <property type="molecule type" value="Genomic_DNA"/>
</dbReference>
<protein>
    <submittedName>
        <fullName evidence="2">Arylesterase</fullName>
    </submittedName>
</protein>
<proteinExistence type="predicted"/>
<dbReference type="CDD" id="cd01822">
    <property type="entry name" value="Lysophospholipase_L1_like"/>
    <property type="match status" value="1"/>
</dbReference>
<organism evidence="2 3">
    <name type="scientific">Cerina litoralis</name>
    <dbReference type="NCBI Taxonomy" id="2874477"/>
    <lineage>
        <taxon>Bacteria</taxon>
        <taxon>Pseudomonadati</taxon>
        <taxon>Bacteroidota</taxon>
        <taxon>Flavobacteriia</taxon>
        <taxon>Flavobacteriales</taxon>
        <taxon>Flavobacteriaceae</taxon>
        <taxon>Cerina</taxon>
    </lineage>
</organism>
<dbReference type="InterPro" id="IPR051532">
    <property type="entry name" value="Ester_Hydrolysis_Enzymes"/>
</dbReference>
<dbReference type="InterPro" id="IPR008265">
    <property type="entry name" value="Lipase_GDSL_AS"/>
</dbReference>
<dbReference type="PROSITE" id="PS01098">
    <property type="entry name" value="LIPASE_GDSL_SER"/>
    <property type="match status" value="1"/>
</dbReference>
<dbReference type="SUPFAM" id="SSF52266">
    <property type="entry name" value="SGNH hydrolase"/>
    <property type="match status" value="1"/>
</dbReference>
<comment type="caution">
    <text evidence="2">The sequence shown here is derived from an EMBL/GenBank/DDBJ whole genome shotgun (WGS) entry which is preliminary data.</text>
</comment>
<dbReference type="AlphaFoldDB" id="A0AAE3EV42"/>
<dbReference type="InterPro" id="IPR013830">
    <property type="entry name" value="SGNH_hydro"/>
</dbReference>
<dbReference type="RefSeq" id="WP_317902718.1">
    <property type="nucleotide sequence ID" value="NZ_JAIRBC010000017.1"/>
</dbReference>
<feature type="domain" description="SGNH hydrolase-type esterase" evidence="1">
    <location>
        <begin position="50"/>
        <end position="213"/>
    </location>
</feature>
<dbReference type="Proteomes" id="UP001200642">
    <property type="component" value="Unassembled WGS sequence"/>
</dbReference>
<dbReference type="InterPro" id="IPR036514">
    <property type="entry name" value="SGNH_hydro_sf"/>
</dbReference>
<evidence type="ECO:0000259" key="1">
    <source>
        <dbReference type="Pfam" id="PF13472"/>
    </source>
</evidence>
<dbReference type="PANTHER" id="PTHR30383">
    <property type="entry name" value="THIOESTERASE 1/PROTEASE 1/LYSOPHOSPHOLIPASE L1"/>
    <property type="match status" value="1"/>
</dbReference>
<dbReference type="PROSITE" id="PS51257">
    <property type="entry name" value="PROKAR_LIPOPROTEIN"/>
    <property type="match status" value="1"/>
</dbReference>
<reference evidence="2" key="1">
    <citation type="submission" date="2023-02" db="EMBL/GenBank/DDBJ databases">
        <title>Genome of Flavobacteriaceae gen. nov. sp. strain F89.</title>
        <authorList>
            <person name="Wang Y."/>
        </authorList>
    </citation>
    <scope>NUCLEOTIDE SEQUENCE</scope>
    <source>
        <strain evidence="2">F89</strain>
    </source>
</reference>
<keyword evidence="3" id="KW-1185">Reference proteome</keyword>
<accession>A0AAE3EV42</accession>
<dbReference type="Gene3D" id="3.40.50.1110">
    <property type="entry name" value="SGNH hydrolase"/>
    <property type="match status" value="1"/>
</dbReference>
<name>A0AAE3EV42_9FLAO</name>
<gene>
    <name evidence="2" type="ORF">K8352_12520</name>
</gene>
<sequence>MRNLLLLFMFVNFLLITSCKDSQKKENETEISSVAKDTVQTSEDSSVILLFGDSLTAGLGVDPSEAFSALLQSKVDSLNLNYEVANAGLSGETTASGVNRLNWVLDQDVKVIVIELGANDGLRGVPLDETEKNLQKMIDMVREKDSTIKIVLAGMQIPPNMGEQYTTKFKNIFPELAKKNHVYLIPFILENVGGVPQLNQPDGIHPTAEGHKIVAQNVWAVLGKVING</sequence>
<dbReference type="Pfam" id="PF13472">
    <property type="entry name" value="Lipase_GDSL_2"/>
    <property type="match status" value="1"/>
</dbReference>
<dbReference type="GO" id="GO:0004622">
    <property type="term" value="F:phosphatidylcholine lysophospholipase activity"/>
    <property type="evidence" value="ECO:0007669"/>
    <property type="project" value="TreeGrafter"/>
</dbReference>